<evidence type="ECO:0000313" key="2">
    <source>
        <dbReference type="Proteomes" id="UP000801864"/>
    </source>
</evidence>
<keyword evidence="2" id="KW-1185">Reference proteome</keyword>
<name>A0A9P5CD46_9HYPO</name>
<evidence type="ECO:0000313" key="1">
    <source>
        <dbReference type="EMBL" id="KAF3070127.1"/>
    </source>
</evidence>
<dbReference type="EMBL" id="QLNT01000011">
    <property type="protein sequence ID" value="KAF3070127.1"/>
    <property type="molecule type" value="Genomic_DNA"/>
</dbReference>
<comment type="caution">
    <text evidence="1">The sequence shown here is derived from an EMBL/GenBank/DDBJ whole genome shotgun (WGS) entry which is preliminary data.</text>
</comment>
<dbReference type="AlphaFoldDB" id="A0A9P5CD46"/>
<dbReference type="Proteomes" id="UP000801864">
    <property type="component" value="Unassembled WGS sequence"/>
</dbReference>
<reference evidence="1 2" key="1">
    <citation type="submission" date="2018-06" db="EMBL/GenBank/DDBJ databases">
        <title>Genome analysis of cellulolytic fungus Trichoderma lentiforme CFAM-422.</title>
        <authorList>
            <person name="Steindorff A.S."/>
            <person name="Formighieri E.F."/>
            <person name="Midorikawa G.E.O."/>
            <person name="Tamietti M.S."/>
            <person name="Ramos E.Z."/>
            <person name="Silva A.S."/>
            <person name="Bon E.P.S."/>
            <person name="Mendes T.D."/>
            <person name="Damaso M.C.T."/>
            <person name="Favaro L.C.L."/>
        </authorList>
    </citation>
    <scope>NUCLEOTIDE SEQUENCE [LARGE SCALE GENOMIC DNA]</scope>
    <source>
        <strain evidence="1 2">CFAM-422</strain>
    </source>
</reference>
<accession>A0A9P5CD46</accession>
<gene>
    <name evidence="1" type="ORF">CFAM422_006820</name>
</gene>
<sequence>MLDHHARESTSDVVGDAHLLDGQHGLKLLPKLGVDGDSLGGVGGVEDQQTNSVGGVGLGQGIRVRETAHEGLSNGLGVGGDGLASVLDDLSNGANGSGALEIFDGLLKDLPQLAKVRAQRGSKTNNDIKSSVNSQPVVLRRSGILNLLLLVLVAEIQLARHTVLGSEDSRTAGLEGGSNVAADAEGNIPVAVIGPDGHGRLVESLANLDNGLRGSRLGGNARLPLGTRALFPNLEDAGIDSPEGRNGSLTAALVVVVGEGNNLLDGLLDVGLEVVHVARVGDDVSENVKGNLLLHGNGGGATSEVCEILNVIPLVLAATSNGKVLLAVSLDLDALSSHNEVAILELAGVEARDIQLFVLQLQGGKDALEDTLKKVVKLLVVDLGQVGPEDKAGLLESGVVEAKSLLAGLHEVHDVGLEGLGANSQGNAAQAVAGGASEVHGILAVLDHDKVAKRLHDVLKSRGGGSLDAKVLVVKQLDHGSNQGRAVLGHDLGVDAVAKGVEGTTGASDDADVGLVGRTLRSRLQVLQDSLNNLLVVGNHLIGHLLGKVDEANEGSVSDLELGVEQQVDDGGEERLELGGDEIRSTLCSVAEGQHGSHTEARVLVGGEEGELLKERHNNLARGELVGQLVNQADGDSGRRHVLLILGVQVNDDVHSLDHELSANILHSLNLHATVRHDLNEEAESLRTRIVLGVGVAGQLNHEHEQVAQVKGEKGRVVGNEGVEDVKDGAVALLVASLDGSLEDVDQAGDEALHDLEGIGVLLGVDEHEDGANGANNVHADLLALIVDARLEQLEQLISVVAKVGRLILQHGIENKRANLTVDDIIAGVERQELLQEVLAIAGLHILAHDASNQARQRVAVGSRRLLQSTLEKMGADERLLVLGSGRPELGDEAQSLDGGQLSHSILCVCKSDLDQKKKRLGLGVVVLLEVGCDGLDLFRVGCARQDVSKGFSRVE</sequence>
<organism evidence="1 2">
    <name type="scientific">Trichoderma lentiforme</name>
    <dbReference type="NCBI Taxonomy" id="1567552"/>
    <lineage>
        <taxon>Eukaryota</taxon>
        <taxon>Fungi</taxon>
        <taxon>Dikarya</taxon>
        <taxon>Ascomycota</taxon>
        <taxon>Pezizomycotina</taxon>
        <taxon>Sordariomycetes</taxon>
        <taxon>Hypocreomycetidae</taxon>
        <taxon>Hypocreales</taxon>
        <taxon>Hypocreaceae</taxon>
        <taxon>Trichoderma</taxon>
    </lineage>
</organism>
<proteinExistence type="predicted"/>
<protein>
    <submittedName>
        <fullName evidence="1">Uncharacterized protein</fullName>
    </submittedName>
</protein>